<organism evidence="1 2">
    <name type="scientific">Datura stramonium</name>
    <name type="common">Jimsonweed</name>
    <name type="synonym">Common thornapple</name>
    <dbReference type="NCBI Taxonomy" id="4076"/>
    <lineage>
        <taxon>Eukaryota</taxon>
        <taxon>Viridiplantae</taxon>
        <taxon>Streptophyta</taxon>
        <taxon>Embryophyta</taxon>
        <taxon>Tracheophyta</taxon>
        <taxon>Spermatophyta</taxon>
        <taxon>Magnoliopsida</taxon>
        <taxon>eudicotyledons</taxon>
        <taxon>Gunneridae</taxon>
        <taxon>Pentapetalae</taxon>
        <taxon>asterids</taxon>
        <taxon>lamiids</taxon>
        <taxon>Solanales</taxon>
        <taxon>Solanaceae</taxon>
        <taxon>Solanoideae</taxon>
        <taxon>Datureae</taxon>
        <taxon>Datura</taxon>
    </lineage>
</organism>
<accession>A0ABS8UUH8</accession>
<name>A0ABS8UUH8_DATST</name>
<proteinExistence type="predicted"/>
<evidence type="ECO:0000313" key="2">
    <source>
        <dbReference type="Proteomes" id="UP000823775"/>
    </source>
</evidence>
<gene>
    <name evidence="1" type="ORF">HAX54_020718</name>
</gene>
<dbReference type="EMBL" id="JACEIK010002499">
    <property type="protein sequence ID" value="MCD9561551.1"/>
    <property type="molecule type" value="Genomic_DNA"/>
</dbReference>
<keyword evidence="2" id="KW-1185">Reference proteome</keyword>
<protein>
    <submittedName>
        <fullName evidence="1">Uncharacterized protein</fullName>
    </submittedName>
</protein>
<sequence length="82" mass="9256">MDGHISRSYDGYGFLHVIHNISEITQRVLFFSVWGEEGVYNLQLIHKPQLSIGKCFEEPCVLGHKFEIYASDGHAFAQAVSS</sequence>
<evidence type="ECO:0000313" key="1">
    <source>
        <dbReference type="EMBL" id="MCD9561551.1"/>
    </source>
</evidence>
<comment type="caution">
    <text evidence="1">The sequence shown here is derived from an EMBL/GenBank/DDBJ whole genome shotgun (WGS) entry which is preliminary data.</text>
</comment>
<dbReference type="Proteomes" id="UP000823775">
    <property type="component" value="Unassembled WGS sequence"/>
</dbReference>
<reference evidence="1 2" key="1">
    <citation type="journal article" date="2021" name="BMC Genomics">
        <title>Datura genome reveals duplications of psychoactive alkaloid biosynthetic genes and high mutation rate following tissue culture.</title>
        <authorList>
            <person name="Rajewski A."/>
            <person name="Carter-House D."/>
            <person name="Stajich J."/>
            <person name="Litt A."/>
        </authorList>
    </citation>
    <scope>NUCLEOTIDE SEQUENCE [LARGE SCALE GENOMIC DNA]</scope>
    <source>
        <strain evidence="1">AR-01</strain>
    </source>
</reference>